<organism evidence="2 3">
    <name type="scientific">Mycena belliarum</name>
    <dbReference type="NCBI Taxonomy" id="1033014"/>
    <lineage>
        <taxon>Eukaryota</taxon>
        <taxon>Fungi</taxon>
        <taxon>Dikarya</taxon>
        <taxon>Basidiomycota</taxon>
        <taxon>Agaricomycotina</taxon>
        <taxon>Agaricomycetes</taxon>
        <taxon>Agaricomycetidae</taxon>
        <taxon>Agaricales</taxon>
        <taxon>Marasmiineae</taxon>
        <taxon>Mycenaceae</taxon>
        <taxon>Mycena</taxon>
    </lineage>
</organism>
<dbReference type="PANTHER" id="PTHR23330">
    <property type="entry name" value="P300 TRANSCRIPTIONAL COFACTOR JMY-RELATED"/>
    <property type="match status" value="1"/>
</dbReference>
<feature type="region of interest" description="Disordered" evidence="1">
    <location>
        <begin position="26"/>
        <end position="71"/>
    </location>
</feature>
<dbReference type="EMBL" id="JARJCN010000006">
    <property type="protein sequence ID" value="KAJ7099993.1"/>
    <property type="molecule type" value="Genomic_DNA"/>
</dbReference>
<dbReference type="Proteomes" id="UP001222325">
    <property type="component" value="Unassembled WGS sequence"/>
</dbReference>
<reference evidence="2" key="1">
    <citation type="submission" date="2023-03" db="EMBL/GenBank/DDBJ databases">
        <title>Massive genome expansion in bonnet fungi (Mycena s.s.) driven by repeated elements and novel gene families across ecological guilds.</title>
        <authorList>
            <consortium name="Lawrence Berkeley National Laboratory"/>
            <person name="Harder C.B."/>
            <person name="Miyauchi S."/>
            <person name="Viragh M."/>
            <person name="Kuo A."/>
            <person name="Thoen E."/>
            <person name="Andreopoulos B."/>
            <person name="Lu D."/>
            <person name="Skrede I."/>
            <person name="Drula E."/>
            <person name="Henrissat B."/>
            <person name="Morin E."/>
            <person name="Kohler A."/>
            <person name="Barry K."/>
            <person name="LaButti K."/>
            <person name="Morin E."/>
            <person name="Salamov A."/>
            <person name="Lipzen A."/>
            <person name="Mereny Z."/>
            <person name="Hegedus B."/>
            <person name="Baldrian P."/>
            <person name="Stursova M."/>
            <person name="Weitz H."/>
            <person name="Taylor A."/>
            <person name="Grigoriev I.V."/>
            <person name="Nagy L.G."/>
            <person name="Martin F."/>
            <person name="Kauserud H."/>
        </authorList>
    </citation>
    <scope>NUCLEOTIDE SEQUENCE</scope>
    <source>
        <strain evidence="2">CBHHK173m</strain>
    </source>
</reference>
<protein>
    <submittedName>
        <fullName evidence="2">Uncharacterized protein</fullName>
    </submittedName>
</protein>
<sequence length="388" mass="41434">MRTLRRRCTIVRPSLAHTHRVTRHPPHLAAQAATRVPRDSAQVPRPLASKPACTPPVPPSTPLPPRPLATTARSPCRAHSLARESAHEVRARLAHRCPGGAAAAASCAPSPSRAIVAIVAGARLASPSPSYTAAAALSPRALPPASSLHPPPALVALPRPPPEPGPIPVVYEHDGRRRPAVWERALPAALTLPVPHAHVNEQPGMGYVPVLRAWDAARGRRGPTRTQPAQATTRNKAVQSTGCARRRRVAFRKGAGERELGHEPPAYVAGQGTSNQWHMHTVSPSRLNAAAAPYSYCFEWGAQRAARDCEQRGPSPMLPAASAPAASPSALQCWRRPLASERLLAATASNAITGPRRRRFERTHRANASSTLATRPVPHAQCPPRIRG</sequence>
<evidence type="ECO:0000313" key="2">
    <source>
        <dbReference type="EMBL" id="KAJ7099993.1"/>
    </source>
</evidence>
<feature type="compositionally biased region" description="Polar residues" evidence="1">
    <location>
        <begin position="224"/>
        <end position="242"/>
    </location>
</feature>
<evidence type="ECO:0000313" key="3">
    <source>
        <dbReference type="Proteomes" id="UP001222325"/>
    </source>
</evidence>
<keyword evidence="3" id="KW-1185">Reference proteome</keyword>
<evidence type="ECO:0000256" key="1">
    <source>
        <dbReference type="SAM" id="MobiDB-lite"/>
    </source>
</evidence>
<feature type="compositionally biased region" description="Pro residues" evidence="1">
    <location>
        <begin position="53"/>
        <end position="67"/>
    </location>
</feature>
<name>A0AAD6UDW8_9AGAR</name>
<gene>
    <name evidence="2" type="ORF">B0H15DRAFT_998703</name>
</gene>
<dbReference type="PANTHER" id="PTHR23330:SF9">
    <property type="entry name" value="PROLINE-RICH PROTEIN 11"/>
    <property type="match status" value="1"/>
</dbReference>
<dbReference type="AlphaFoldDB" id="A0AAD6UDW8"/>
<feature type="region of interest" description="Disordered" evidence="1">
    <location>
        <begin position="219"/>
        <end position="245"/>
    </location>
</feature>
<accession>A0AAD6UDW8</accession>
<comment type="caution">
    <text evidence="2">The sequence shown here is derived from an EMBL/GenBank/DDBJ whole genome shotgun (WGS) entry which is preliminary data.</text>
</comment>
<proteinExistence type="predicted"/>
<feature type="region of interest" description="Disordered" evidence="1">
    <location>
        <begin position="356"/>
        <end position="388"/>
    </location>
</feature>